<feature type="chain" id="PRO_5035290477" description="Zinc-ribbon domain-containing protein" evidence="2">
    <location>
        <begin position="22"/>
        <end position="429"/>
    </location>
</feature>
<proteinExistence type="predicted"/>
<evidence type="ECO:0008006" key="5">
    <source>
        <dbReference type="Google" id="ProtNLM"/>
    </source>
</evidence>
<evidence type="ECO:0000256" key="2">
    <source>
        <dbReference type="SAM" id="SignalP"/>
    </source>
</evidence>
<dbReference type="PANTHER" id="PTHR13555">
    <property type="entry name" value="C2H2 ZINC FINGER CGI-62-RELATED"/>
    <property type="match status" value="1"/>
</dbReference>
<feature type="region of interest" description="Disordered" evidence="1">
    <location>
        <begin position="294"/>
        <end position="318"/>
    </location>
</feature>
<keyword evidence="4" id="KW-1185">Reference proteome</keyword>
<gene>
    <name evidence="3" type="ORF">GUJ93_ZPchr0006g44799</name>
</gene>
<comment type="caution">
    <text evidence="3">The sequence shown here is derived from an EMBL/GenBank/DDBJ whole genome shotgun (WGS) entry which is preliminary data.</text>
</comment>
<evidence type="ECO:0000313" key="3">
    <source>
        <dbReference type="EMBL" id="KAG8074531.1"/>
    </source>
</evidence>
<name>A0A8J5SEV5_ZIZPA</name>
<dbReference type="OrthoDB" id="1914234at2759"/>
<sequence length="429" mass="48388">MIRIECFSLFFLLQLIPWVDSHMTAKPYSAFLDPEAITDDDDDCNSNSDCVHGSYGSSLSLRGARADDNSSSRPSSPFNLLKPQDVLPIETARARILDIIVHHFIGENVIEVAESSGLIADDRVNKRKRQEVQYEGDPAFALPLMYIANLYENLVSEINARLASLVGFREKTIGVALEAAGGLYRKLSQKFPKKGTCSFKRRELATSHATRTKFPELVVHDEKRVRFVVINGLVIIDRPKNITMEDAEWFKRLTGRSEVAISSKDYKFYSPRHKYRHITQPALAEVDSSPLVCSSEFRPPNERLNQQKSLSKRHTEQPENQPYLHLLDQPEQDTIQQNRHSTQFHPHQCITSSHLSDNSHQQQSYLPPQTACLQAGQCHLGGRMNIAPTSPAKFCDECGSPFLRATSKFCSECGTKRLGMCDVIVKINV</sequence>
<dbReference type="Proteomes" id="UP000729402">
    <property type="component" value="Unassembled WGS sequence"/>
</dbReference>
<dbReference type="AlphaFoldDB" id="A0A8J5SEV5"/>
<dbReference type="InterPro" id="IPR026319">
    <property type="entry name" value="ZC2HC1A/B-like"/>
</dbReference>
<keyword evidence="2" id="KW-0732">Signal</keyword>
<organism evidence="3 4">
    <name type="scientific">Zizania palustris</name>
    <name type="common">Northern wild rice</name>
    <dbReference type="NCBI Taxonomy" id="103762"/>
    <lineage>
        <taxon>Eukaryota</taxon>
        <taxon>Viridiplantae</taxon>
        <taxon>Streptophyta</taxon>
        <taxon>Embryophyta</taxon>
        <taxon>Tracheophyta</taxon>
        <taxon>Spermatophyta</taxon>
        <taxon>Magnoliopsida</taxon>
        <taxon>Liliopsida</taxon>
        <taxon>Poales</taxon>
        <taxon>Poaceae</taxon>
        <taxon>BOP clade</taxon>
        <taxon>Oryzoideae</taxon>
        <taxon>Oryzeae</taxon>
        <taxon>Zizaniinae</taxon>
        <taxon>Zizania</taxon>
    </lineage>
</organism>
<reference evidence="3" key="2">
    <citation type="submission" date="2021-02" db="EMBL/GenBank/DDBJ databases">
        <authorList>
            <person name="Kimball J.A."/>
            <person name="Haas M.W."/>
            <person name="Macchietto M."/>
            <person name="Kono T."/>
            <person name="Duquette J."/>
            <person name="Shao M."/>
        </authorList>
    </citation>
    <scope>NUCLEOTIDE SEQUENCE</scope>
    <source>
        <tissue evidence="3">Fresh leaf tissue</tissue>
    </source>
</reference>
<accession>A0A8J5SEV5</accession>
<dbReference type="PANTHER" id="PTHR13555:SF36">
    <property type="entry name" value="ZINC FINGER C2HC DOMAIN-CONTAINING PROTEIN 1B"/>
    <property type="match status" value="1"/>
</dbReference>
<protein>
    <recommendedName>
        <fullName evidence="5">Zinc-ribbon domain-containing protein</fullName>
    </recommendedName>
</protein>
<evidence type="ECO:0000256" key="1">
    <source>
        <dbReference type="SAM" id="MobiDB-lite"/>
    </source>
</evidence>
<feature type="signal peptide" evidence="2">
    <location>
        <begin position="1"/>
        <end position="21"/>
    </location>
</feature>
<dbReference type="EMBL" id="JAAALK010000283">
    <property type="protein sequence ID" value="KAG8074531.1"/>
    <property type="molecule type" value="Genomic_DNA"/>
</dbReference>
<evidence type="ECO:0000313" key="4">
    <source>
        <dbReference type="Proteomes" id="UP000729402"/>
    </source>
</evidence>
<reference evidence="3" key="1">
    <citation type="journal article" date="2021" name="bioRxiv">
        <title>Whole Genome Assembly and Annotation of Northern Wild Rice, Zizania palustris L., Supports a Whole Genome Duplication in the Zizania Genus.</title>
        <authorList>
            <person name="Haas M."/>
            <person name="Kono T."/>
            <person name="Macchietto M."/>
            <person name="Millas R."/>
            <person name="McGilp L."/>
            <person name="Shao M."/>
            <person name="Duquette J."/>
            <person name="Hirsch C.N."/>
            <person name="Kimball J."/>
        </authorList>
    </citation>
    <scope>NUCLEOTIDE SEQUENCE</scope>
    <source>
        <tissue evidence="3">Fresh leaf tissue</tissue>
    </source>
</reference>